<evidence type="ECO:0000256" key="4">
    <source>
        <dbReference type="ARBA" id="ARBA00023136"/>
    </source>
</evidence>
<dbReference type="AlphaFoldDB" id="A0A1L9P007"/>
<keyword evidence="4 5" id="KW-0472">Membrane</keyword>
<evidence type="ECO:0000256" key="5">
    <source>
        <dbReference type="SAM" id="Phobius"/>
    </source>
</evidence>
<evidence type="ECO:0000256" key="3">
    <source>
        <dbReference type="ARBA" id="ARBA00022989"/>
    </source>
</evidence>
<dbReference type="Proteomes" id="UP000184514">
    <property type="component" value="Unassembled WGS sequence"/>
</dbReference>
<dbReference type="STRING" id="696762.PFRI_09910"/>
<dbReference type="EMBL" id="MLCB01000085">
    <property type="protein sequence ID" value="OJI94812.1"/>
    <property type="molecule type" value="Genomic_DNA"/>
</dbReference>
<feature type="transmembrane region" description="Helical" evidence="5">
    <location>
        <begin position="32"/>
        <end position="51"/>
    </location>
</feature>
<evidence type="ECO:0000256" key="2">
    <source>
        <dbReference type="ARBA" id="ARBA00022692"/>
    </source>
</evidence>
<protein>
    <submittedName>
        <fullName evidence="7">Yip1 domain protein</fullName>
    </submittedName>
</protein>
<feature type="transmembrane region" description="Helical" evidence="5">
    <location>
        <begin position="159"/>
        <end position="186"/>
    </location>
</feature>
<evidence type="ECO:0000313" key="7">
    <source>
        <dbReference type="EMBL" id="OJI94812.1"/>
    </source>
</evidence>
<dbReference type="OrthoDB" id="7872013at2"/>
<evidence type="ECO:0000256" key="1">
    <source>
        <dbReference type="ARBA" id="ARBA00004141"/>
    </source>
</evidence>
<dbReference type="GO" id="GO:0016020">
    <property type="term" value="C:membrane"/>
    <property type="evidence" value="ECO:0007669"/>
    <property type="project" value="UniProtKB-SubCell"/>
</dbReference>
<organism evidence="7 8">
    <name type="scientific">Planktotalea frisia</name>
    <dbReference type="NCBI Taxonomy" id="696762"/>
    <lineage>
        <taxon>Bacteria</taxon>
        <taxon>Pseudomonadati</taxon>
        <taxon>Pseudomonadota</taxon>
        <taxon>Alphaproteobacteria</taxon>
        <taxon>Rhodobacterales</taxon>
        <taxon>Paracoccaceae</taxon>
        <taxon>Planktotalea</taxon>
    </lineage>
</organism>
<feature type="domain" description="Yip1" evidence="6">
    <location>
        <begin position="11"/>
        <end position="178"/>
    </location>
</feature>
<evidence type="ECO:0000259" key="6">
    <source>
        <dbReference type="Pfam" id="PF04893"/>
    </source>
</evidence>
<feature type="transmembrane region" description="Helical" evidence="5">
    <location>
        <begin position="122"/>
        <end position="147"/>
    </location>
</feature>
<keyword evidence="2 5" id="KW-0812">Transmembrane</keyword>
<dbReference type="RefSeq" id="WP_072629631.1">
    <property type="nucleotide sequence ID" value="NZ_MLCB01000085.1"/>
</dbReference>
<feature type="transmembrane region" description="Helical" evidence="5">
    <location>
        <begin position="98"/>
        <end position="116"/>
    </location>
</feature>
<name>A0A1L9P007_9RHOB</name>
<keyword evidence="8" id="KW-1185">Reference proteome</keyword>
<sequence>MLNVLIALAMRTISQPREAAVEILSMRPERSILWSALALAVVLNTIVYQLSLVLTPPQGPLPVMFTSPIIFAGFIGAGLILSIYSLTYAGRFIGGKASLESIMALLIWLQFLRFAVQLVAFVLMIIMPGIAGLLVLGATLYGMYLLLHFIDVAHEFDNLFTSFGALILSGLGIMLGLAILLSMLGLQNMGLTPYV</sequence>
<gene>
    <name evidence="7" type="ORF">PFRI_09910</name>
</gene>
<comment type="caution">
    <text evidence="7">The sequence shown here is derived from an EMBL/GenBank/DDBJ whole genome shotgun (WGS) entry which is preliminary data.</text>
</comment>
<feature type="transmembrane region" description="Helical" evidence="5">
    <location>
        <begin position="63"/>
        <end position="86"/>
    </location>
</feature>
<reference evidence="7 8" key="1">
    <citation type="submission" date="2016-10" db="EMBL/GenBank/DDBJ databases">
        <title>Genome sequence of Planktotalea frisia SH6-1.</title>
        <authorList>
            <person name="Poehlein A."/>
            <person name="Bakenhus I."/>
            <person name="Voget S."/>
            <person name="Brinkhoff T."/>
            <person name="Simon M."/>
        </authorList>
    </citation>
    <scope>NUCLEOTIDE SEQUENCE [LARGE SCALE GENOMIC DNA]</scope>
    <source>
        <strain evidence="7 8">SH6-1</strain>
    </source>
</reference>
<accession>A0A1L9P007</accession>
<proteinExistence type="predicted"/>
<dbReference type="InterPro" id="IPR006977">
    <property type="entry name" value="Yip1_dom"/>
</dbReference>
<keyword evidence="3 5" id="KW-1133">Transmembrane helix</keyword>
<dbReference type="Pfam" id="PF04893">
    <property type="entry name" value="Yip1"/>
    <property type="match status" value="1"/>
</dbReference>
<comment type="subcellular location">
    <subcellularLocation>
        <location evidence="1">Membrane</location>
        <topology evidence="1">Multi-pass membrane protein</topology>
    </subcellularLocation>
</comment>
<evidence type="ECO:0000313" key="8">
    <source>
        <dbReference type="Proteomes" id="UP000184514"/>
    </source>
</evidence>